<protein>
    <recommendedName>
        <fullName evidence="4">Alpha-1,2-fucosyltransferase</fullName>
    </recommendedName>
</protein>
<evidence type="ECO:0000256" key="1">
    <source>
        <dbReference type="SAM" id="MobiDB-lite"/>
    </source>
</evidence>
<organism evidence="2 3">
    <name type="scientific">Helicobacter fennelliae MRY12-0050</name>
    <dbReference type="NCBI Taxonomy" id="1325130"/>
    <lineage>
        <taxon>Bacteria</taxon>
        <taxon>Pseudomonadati</taxon>
        <taxon>Campylobacterota</taxon>
        <taxon>Epsilonproteobacteria</taxon>
        <taxon>Campylobacterales</taxon>
        <taxon>Helicobacteraceae</taxon>
        <taxon>Helicobacter</taxon>
    </lineage>
</organism>
<comment type="caution">
    <text evidence="2">The sequence shown here is derived from an EMBL/GenBank/DDBJ whole genome shotgun (WGS) entry which is preliminary data.</text>
</comment>
<evidence type="ECO:0000313" key="3">
    <source>
        <dbReference type="Proteomes" id="UP000018143"/>
    </source>
</evidence>
<dbReference type="OrthoDB" id="9794601at2"/>
<dbReference type="EMBL" id="BASD01000004">
    <property type="protein sequence ID" value="GAD18268.1"/>
    <property type="molecule type" value="Genomic_DNA"/>
</dbReference>
<dbReference type="AlphaFoldDB" id="T1DUW8"/>
<evidence type="ECO:0000313" key="2">
    <source>
        <dbReference type="EMBL" id="GAD18268.1"/>
    </source>
</evidence>
<evidence type="ECO:0008006" key="4">
    <source>
        <dbReference type="Google" id="ProtNLM"/>
    </source>
</evidence>
<dbReference type="STRING" id="1325130.HFN_1866"/>
<proteinExistence type="predicted"/>
<dbReference type="Proteomes" id="UP000018143">
    <property type="component" value="Unassembled WGS sequence"/>
</dbReference>
<reference evidence="2 3" key="1">
    <citation type="journal article" date="2013" name="Genome Announc.">
        <title>Draft Genome Sequence of Helicobacter fennelliae Strain MRY12-0050, Isolated from a Bacteremia Patient.</title>
        <authorList>
            <person name="Rimbara E."/>
            <person name="Matsui M."/>
            <person name="Mori S."/>
            <person name="Suzuki S."/>
            <person name="Suzuki M."/>
            <person name="Kim H."/>
            <person name="Sekizuka T."/>
            <person name="Kuroda M."/>
            <person name="Shibayama K."/>
        </authorList>
    </citation>
    <scope>NUCLEOTIDE SEQUENCE [LARGE SCALE GENOMIC DNA]</scope>
    <source>
        <strain evidence="2 3">MRY12-0050</strain>
    </source>
</reference>
<sequence length="64" mass="7000">MIVQIGGGLGNQMFQYTFAKTLAHRGFDVALDVSWYDLDSNKTPNGGGAIKEPESKNQVKIKTI</sequence>
<feature type="region of interest" description="Disordered" evidence="1">
    <location>
        <begin position="44"/>
        <end position="64"/>
    </location>
</feature>
<dbReference type="RefSeq" id="WP_023946739.1">
    <property type="nucleotide sequence ID" value="NZ_BASD01000004.1"/>
</dbReference>
<name>T1DUW8_9HELI</name>
<gene>
    <name evidence="2" type="ORF">HFN_1866</name>
</gene>
<keyword evidence="3" id="KW-1185">Reference proteome</keyword>
<accession>T1DUW8</accession>